<feature type="transmembrane region" description="Helical" evidence="9">
    <location>
        <begin position="145"/>
        <end position="163"/>
    </location>
</feature>
<gene>
    <name evidence="10" type="ORF">FSCG_00218</name>
</gene>
<evidence type="ECO:0000313" key="10">
    <source>
        <dbReference type="EMBL" id="EEO39505.1"/>
    </source>
</evidence>
<evidence type="ECO:0000313" key="11">
    <source>
        <dbReference type="Proteomes" id="UP000004925"/>
    </source>
</evidence>
<keyword evidence="3 8" id="KW-0813">Transport</keyword>
<feature type="transmembrane region" description="Helical" evidence="9">
    <location>
        <begin position="12"/>
        <end position="36"/>
    </location>
</feature>
<evidence type="ECO:0000256" key="1">
    <source>
        <dbReference type="ARBA" id="ARBA00004651"/>
    </source>
</evidence>
<dbReference type="PANTHER" id="PTHR30477">
    <property type="entry name" value="ABC-TRANSPORTER METAL-BINDING PROTEIN"/>
    <property type="match status" value="1"/>
</dbReference>
<dbReference type="FunFam" id="1.10.3470.10:FF:000003">
    <property type="entry name" value="Iron ABC transporter permease SitD"/>
    <property type="match status" value="1"/>
</dbReference>
<dbReference type="HOGENOM" id="CLU_028808_0_0_0"/>
<dbReference type="RefSeq" id="WP_005889758.1">
    <property type="nucleotide sequence ID" value="NZ_KQ235735.1"/>
</dbReference>
<dbReference type="AlphaFoldDB" id="A0A0M1VSG5"/>
<dbReference type="GO" id="GO:0043190">
    <property type="term" value="C:ATP-binding cassette (ABC) transporter complex"/>
    <property type="evidence" value="ECO:0007669"/>
    <property type="project" value="InterPro"/>
</dbReference>
<evidence type="ECO:0000256" key="4">
    <source>
        <dbReference type="ARBA" id="ARBA00022475"/>
    </source>
</evidence>
<dbReference type="GeneID" id="79798722"/>
<dbReference type="eggNOG" id="COG1108">
    <property type="taxonomic scope" value="Bacteria"/>
</dbReference>
<accession>A0A0M1VSG5</accession>
<feature type="transmembrane region" description="Helical" evidence="9">
    <location>
        <begin position="228"/>
        <end position="252"/>
    </location>
</feature>
<dbReference type="Pfam" id="PF00950">
    <property type="entry name" value="ABC-3"/>
    <property type="match status" value="1"/>
</dbReference>
<evidence type="ECO:0000256" key="6">
    <source>
        <dbReference type="ARBA" id="ARBA00022989"/>
    </source>
</evidence>
<keyword evidence="6 9" id="KW-1133">Transmembrane helix</keyword>
<dbReference type="GO" id="GO:0055085">
    <property type="term" value="P:transmembrane transport"/>
    <property type="evidence" value="ECO:0007669"/>
    <property type="project" value="InterPro"/>
</dbReference>
<proteinExistence type="inferred from homology"/>
<feature type="transmembrane region" description="Helical" evidence="9">
    <location>
        <begin position="258"/>
        <end position="277"/>
    </location>
</feature>
<feature type="transmembrane region" description="Helical" evidence="9">
    <location>
        <begin position="188"/>
        <end position="216"/>
    </location>
</feature>
<dbReference type="Gene3D" id="1.10.3470.10">
    <property type="entry name" value="ABC transporter involved in vitamin B12 uptake, BtuC"/>
    <property type="match status" value="1"/>
</dbReference>
<dbReference type="Proteomes" id="UP000004925">
    <property type="component" value="Unassembled WGS sequence"/>
</dbReference>
<evidence type="ECO:0000256" key="5">
    <source>
        <dbReference type="ARBA" id="ARBA00022692"/>
    </source>
</evidence>
<feature type="transmembrane region" description="Helical" evidence="9">
    <location>
        <begin position="99"/>
        <end position="118"/>
    </location>
</feature>
<dbReference type="GO" id="GO:0010043">
    <property type="term" value="P:response to zinc ion"/>
    <property type="evidence" value="ECO:0007669"/>
    <property type="project" value="TreeGrafter"/>
</dbReference>
<dbReference type="InterPro" id="IPR037294">
    <property type="entry name" value="ABC_BtuC-like"/>
</dbReference>
<dbReference type="GO" id="GO:0071281">
    <property type="term" value="P:cellular response to iron ion"/>
    <property type="evidence" value="ECO:0007669"/>
    <property type="project" value="UniProtKB-ARBA"/>
</dbReference>
<dbReference type="CDD" id="cd06550">
    <property type="entry name" value="TM_ABC_iron-siderophores_like"/>
    <property type="match status" value="1"/>
</dbReference>
<organism evidence="10 11">
    <name type="scientific">Fusobacterium vincentii 4_1_13</name>
    <dbReference type="NCBI Taxonomy" id="469606"/>
    <lineage>
        <taxon>Bacteria</taxon>
        <taxon>Fusobacteriati</taxon>
        <taxon>Fusobacteriota</taxon>
        <taxon>Fusobacteriia</taxon>
        <taxon>Fusobacteriales</taxon>
        <taxon>Fusobacteriaceae</taxon>
        <taxon>Fusobacterium</taxon>
    </lineage>
</organism>
<evidence type="ECO:0000256" key="8">
    <source>
        <dbReference type="RuleBase" id="RU003943"/>
    </source>
</evidence>
<name>A0A0M1VSG5_FUSVC</name>
<sequence>MVEILKLFSNSYTFKVVTLGCTLLGVVSAIIGTFAVLKKESLLGDGISHASLAGICLAFLITRKKELYILLLGALIIGLLCIFLIHYTQLKSKVKFDSAIALMLSTFFGLGLVLLTYLKKISGAKKAGLNRFIFGQASTLVVKDIYLIIAVGLILIFLVLLFWKEIKISIFQANYAKTLGIDSSKINFLVSTMIVINVIIGIQIAGVILMTAMLVIPPVAARQWSKKLSIVTLLSAIIGGISGAMGSIISTFDATLPTGPLIILVSGIFVLISFLFSKKGIIARNYRIYIRNKKLRLQENKGDNK</sequence>
<feature type="transmembrane region" description="Helical" evidence="9">
    <location>
        <begin position="68"/>
        <end position="87"/>
    </location>
</feature>
<comment type="similarity">
    <text evidence="2 8">Belongs to the ABC-3 integral membrane protein family.</text>
</comment>
<evidence type="ECO:0000256" key="7">
    <source>
        <dbReference type="ARBA" id="ARBA00023136"/>
    </source>
</evidence>
<comment type="caution">
    <text evidence="10">The sequence shown here is derived from an EMBL/GenBank/DDBJ whole genome shotgun (WGS) entry which is preliminary data.</text>
</comment>
<dbReference type="PANTHER" id="PTHR30477:SF3">
    <property type="entry name" value="METAL TRANSPORT SYSTEM MEMBRANE PROTEIN CT_069-RELATED"/>
    <property type="match status" value="1"/>
</dbReference>
<reference evidence="10 11" key="1">
    <citation type="submission" date="2011-10" db="EMBL/GenBank/DDBJ databases">
        <title>The Genome Sequence of Fusobacterium sp. 4_1_13.</title>
        <authorList>
            <consortium name="The Broad Institute Genome Sequencing Platform"/>
            <person name="Earl A."/>
            <person name="Ward D."/>
            <person name="Feldgarden M."/>
            <person name="Gevers D."/>
            <person name="Strauss J."/>
            <person name="Ambrose C."/>
            <person name="Allen-Vercoe E."/>
            <person name="Young S.K."/>
            <person name="Zeng Q."/>
            <person name="Gargeya S."/>
            <person name="Fitzgerald M."/>
            <person name="Haas B."/>
            <person name="Abouelleil A."/>
            <person name="Alvarado L."/>
            <person name="Arachchi H.M."/>
            <person name="Berlin A."/>
            <person name="Brown A."/>
            <person name="Chapman S.B."/>
            <person name="Chen Z."/>
            <person name="Dunbar C."/>
            <person name="Freedman E."/>
            <person name="Gearin G."/>
            <person name="Goldberg J."/>
            <person name="Griggs A."/>
            <person name="Gujja S."/>
            <person name="Heiman D."/>
            <person name="Howarth C."/>
            <person name="Larson L."/>
            <person name="Lui A."/>
            <person name="MacDonald P.J."/>
            <person name="Montmayeur A."/>
            <person name="Murphy C."/>
            <person name="Neiman D."/>
            <person name="Pearson M."/>
            <person name="Priest M."/>
            <person name="Roberts A."/>
            <person name="Saif S."/>
            <person name="Shea T."/>
            <person name="Shenoy N."/>
            <person name="Sisk P."/>
            <person name="Stolte C."/>
            <person name="Sykes S."/>
            <person name="Wortman J."/>
            <person name="Nusbaum C."/>
            <person name="Birren B."/>
        </authorList>
    </citation>
    <scope>NUCLEOTIDE SEQUENCE [LARGE SCALE GENOMIC DNA]</scope>
    <source>
        <strain evidence="10 11">4_1_13</strain>
    </source>
</reference>
<comment type="subcellular location">
    <subcellularLocation>
        <location evidence="1 8">Cell membrane</location>
        <topology evidence="1 8">Multi-pass membrane protein</topology>
    </subcellularLocation>
</comment>
<evidence type="ECO:0008006" key="12">
    <source>
        <dbReference type="Google" id="ProtNLM"/>
    </source>
</evidence>
<keyword evidence="5 8" id="KW-0812">Transmembrane</keyword>
<protein>
    <recommendedName>
        <fullName evidence="12">Zinc ABC transporter permease</fullName>
    </recommendedName>
</protein>
<dbReference type="SUPFAM" id="SSF81345">
    <property type="entry name" value="ABC transporter involved in vitamin B12 uptake, BtuC"/>
    <property type="match status" value="1"/>
</dbReference>
<keyword evidence="4" id="KW-1003">Cell membrane</keyword>
<dbReference type="EMBL" id="ACDE02000013">
    <property type="protein sequence ID" value="EEO39505.1"/>
    <property type="molecule type" value="Genomic_DNA"/>
</dbReference>
<evidence type="ECO:0000256" key="3">
    <source>
        <dbReference type="ARBA" id="ARBA00022448"/>
    </source>
</evidence>
<evidence type="ECO:0000256" key="9">
    <source>
        <dbReference type="SAM" id="Phobius"/>
    </source>
</evidence>
<keyword evidence="7 9" id="KW-0472">Membrane</keyword>
<feature type="transmembrane region" description="Helical" evidence="9">
    <location>
        <begin position="42"/>
        <end position="61"/>
    </location>
</feature>
<evidence type="ECO:0000256" key="2">
    <source>
        <dbReference type="ARBA" id="ARBA00008034"/>
    </source>
</evidence>
<dbReference type="InterPro" id="IPR001626">
    <property type="entry name" value="ABC_TroCD"/>
</dbReference>